<dbReference type="KEGG" id="lbc:LACBIDRAFT_298817"/>
<evidence type="ECO:0000313" key="1">
    <source>
        <dbReference type="EMBL" id="EDQ98598.1"/>
    </source>
</evidence>
<organism evidence="2">
    <name type="scientific">Laccaria bicolor (strain S238N-H82 / ATCC MYA-4686)</name>
    <name type="common">Bicoloured deceiver</name>
    <name type="synonym">Laccaria laccata var. bicolor</name>
    <dbReference type="NCBI Taxonomy" id="486041"/>
    <lineage>
        <taxon>Eukaryota</taxon>
        <taxon>Fungi</taxon>
        <taxon>Dikarya</taxon>
        <taxon>Basidiomycota</taxon>
        <taxon>Agaricomycotina</taxon>
        <taxon>Agaricomycetes</taxon>
        <taxon>Agaricomycetidae</taxon>
        <taxon>Agaricales</taxon>
        <taxon>Agaricineae</taxon>
        <taxon>Hydnangiaceae</taxon>
        <taxon>Laccaria</taxon>
    </lineage>
</organism>
<reference evidence="1 2" key="1">
    <citation type="journal article" date="2008" name="Nature">
        <title>The genome of Laccaria bicolor provides insights into mycorrhizal symbiosis.</title>
        <authorList>
            <person name="Martin F."/>
            <person name="Aerts A."/>
            <person name="Ahren D."/>
            <person name="Brun A."/>
            <person name="Danchin E.G.J."/>
            <person name="Duchaussoy F."/>
            <person name="Gibon J."/>
            <person name="Kohler A."/>
            <person name="Lindquist E."/>
            <person name="Pereda V."/>
            <person name="Salamov A."/>
            <person name="Shapiro H.J."/>
            <person name="Wuyts J."/>
            <person name="Blaudez D."/>
            <person name="Buee M."/>
            <person name="Brokstein P."/>
            <person name="Canbaeck B."/>
            <person name="Cohen D."/>
            <person name="Courty P.E."/>
            <person name="Coutinho P.M."/>
            <person name="Delaruelle C."/>
            <person name="Detter J.C."/>
            <person name="Deveau A."/>
            <person name="DiFazio S."/>
            <person name="Duplessis S."/>
            <person name="Fraissinet-Tachet L."/>
            <person name="Lucic E."/>
            <person name="Frey-Klett P."/>
            <person name="Fourrey C."/>
            <person name="Feussner I."/>
            <person name="Gay G."/>
            <person name="Grimwood J."/>
            <person name="Hoegger P.J."/>
            <person name="Jain P."/>
            <person name="Kilaru S."/>
            <person name="Labbe J."/>
            <person name="Lin Y.C."/>
            <person name="Legue V."/>
            <person name="Le Tacon F."/>
            <person name="Marmeisse R."/>
            <person name="Melayah D."/>
            <person name="Montanini B."/>
            <person name="Muratet M."/>
            <person name="Nehls U."/>
            <person name="Niculita-Hirzel H."/>
            <person name="Oudot-Le Secq M.P."/>
            <person name="Peter M."/>
            <person name="Quesneville H."/>
            <person name="Rajashekar B."/>
            <person name="Reich M."/>
            <person name="Rouhier N."/>
            <person name="Schmutz J."/>
            <person name="Yin T."/>
            <person name="Chalot M."/>
            <person name="Henrissat B."/>
            <person name="Kuees U."/>
            <person name="Lucas S."/>
            <person name="Van de Peer Y."/>
            <person name="Podila G.K."/>
            <person name="Polle A."/>
            <person name="Pukkila P.J."/>
            <person name="Richardson P.M."/>
            <person name="Rouze P."/>
            <person name="Sanders I.R."/>
            <person name="Stajich J.E."/>
            <person name="Tunlid A."/>
            <person name="Tuskan G."/>
            <person name="Grigoriev I.V."/>
        </authorList>
    </citation>
    <scope>NUCLEOTIDE SEQUENCE [LARGE SCALE GENOMIC DNA]</scope>
    <source>
        <strain evidence="2">S238N-H82 / ATCC MYA-4686</strain>
    </source>
</reference>
<evidence type="ECO:0000313" key="2">
    <source>
        <dbReference type="Proteomes" id="UP000001194"/>
    </source>
</evidence>
<dbReference type="RefSeq" id="XP_001890745.1">
    <property type="nucleotide sequence ID" value="XM_001890710.1"/>
</dbReference>
<proteinExistence type="predicted"/>
<keyword evidence="2" id="KW-1185">Reference proteome</keyword>
<dbReference type="GeneID" id="6086400"/>
<name>B0E3H7_LACBS</name>
<dbReference type="AlphaFoldDB" id="B0E3H7"/>
<gene>
    <name evidence="1" type="ORF">LACBIDRAFT_298817</name>
</gene>
<dbReference type="InParanoid" id="B0E3H7"/>
<sequence>MPLEAIKAQALEHLTSNKKNMFVGHSDEPNSVYNNPQLFPSMLPWLFPYGFGGICNNMIPKNISSMAHKRLLLMYHDKRFQMDPHFPLIGFNHEQIQQSTTGGYLTTKKSSFSLVTDRLLNLDMDVLSGINNWGSV</sequence>
<dbReference type="EMBL" id="DS547234">
    <property type="protein sequence ID" value="EDQ98598.1"/>
    <property type="molecule type" value="Genomic_DNA"/>
</dbReference>
<dbReference type="OrthoDB" id="3254930at2759"/>
<accession>B0E3H7</accession>
<dbReference type="Proteomes" id="UP000001194">
    <property type="component" value="Unassembled WGS sequence"/>
</dbReference>
<protein>
    <submittedName>
        <fullName evidence="1">Predicted protein</fullName>
    </submittedName>
</protein>
<dbReference type="HOGENOM" id="CLU_114793_1_0_1"/>